<evidence type="ECO:0000313" key="6">
    <source>
        <dbReference type="EMBL" id="MCL7748572.1"/>
    </source>
</evidence>
<dbReference type="GO" id="GO:0005886">
    <property type="term" value="C:plasma membrane"/>
    <property type="evidence" value="ECO:0007669"/>
    <property type="project" value="UniProtKB-SubCell"/>
</dbReference>
<comment type="subcellular location">
    <subcellularLocation>
        <location evidence="4">Cell membrane</location>
    </subcellularLocation>
    <subcellularLocation>
        <location evidence="1">Membrane</location>
        <topology evidence="1">Multi-pass membrane protein</topology>
    </subcellularLocation>
</comment>
<feature type="transmembrane region" description="Helical" evidence="5">
    <location>
        <begin position="360"/>
        <end position="381"/>
    </location>
</feature>
<dbReference type="AlphaFoldDB" id="A0A9X2CUN7"/>
<dbReference type="GO" id="GO:0009847">
    <property type="term" value="P:spore germination"/>
    <property type="evidence" value="ECO:0007669"/>
    <property type="project" value="UniProtKB-UniRule"/>
</dbReference>
<reference evidence="6" key="1">
    <citation type="submission" date="2022-02" db="EMBL/GenBank/DDBJ databases">
        <title>Halalkalibacter sp. nov. isolated from Lonar Lake, India.</title>
        <authorList>
            <person name="Joshi A."/>
            <person name="Thite S."/>
            <person name="Lodha T."/>
        </authorList>
    </citation>
    <scope>NUCLEOTIDE SEQUENCE</scope>
    <source>
        <strain evidence="6">MEB205</strain>
    </source>
</reference>
<gene>
    <name evidence="6" type="ORF">MF646_15700</name>
</gene>
<keyword evidence="5" id="KW-0812">Transmembrane</keyword>
<protein>
    <submittedName>
        <fullName evidence="6">Spore germination protein</fullName>
    </submittedName>
</protein>
<dbReference type="InterPro" id="IPR050768">
    <property type="entry name" value="UPF0353/GerABKA_families"/>
</dbReference>
<feature type="transmembrane region" description="Helical" evidence="5">
    <location>
        <begin position="421"/>
        <end position="443"/>
    </location>
</feature>
<dbReference type="EMBL" id="JAKRYL010000017">
    <property type="protein sequence ID" value="MCL7748572.1"/>
    <property type="molecule type" value="Genomic_DNA"/>
</dbReference>
<comment type="similarity">
    <text evidence="2 4">Belongs to the GerABKA family.</text>
</comment>
<accession>A0A9X2CUN7</accession>
<evidence type="ECO:0000256" key="3">
    <source>
        <dbReference type="ARBA" id="ARBA00023136"/>
    </source>
</evidence>
<organism evidence="6 7">
    <name type="scientific">Halalkalibacter alkaliphilus</name>
    <dbReference type="NCBI Taxonomy" id="2917993"/>
    <lineage>
        <taxon>Bacteria</taxon>
        <taxon>Bacillati</taxon>
        <taxon>Bacillota</taxon>
        <taxon>Bacilli</taxon>
        <taxon>Bacillales</taxon>
        <taxon>Bacillaceae</taxon>
        <taxon>Halalkalibacter</taxon>
    </lineage>
</organism>
<proteinExistence type="inferred from homology"/>
<evidence type="ECO:0000256" key="2">
    <source>
        <dbReference type="ARBA" id="ARBA00005278"/>
    </source>
</evidence>
<keyword evidence="5" id="KW-1133">Transmembrane helix</keyword>
<evidence type="ECO:0000256" key="1">
    <source>
        <dbReference type="ARBA" id="ARBA00004141"/>
    </source>
</evidence>
<dbReference type="RefSeq" id="WP_250097535.1">
    <property type="nucleotide sequence ID" value="NZ_JAKRYL010000017.1"/>
</dbReference>
<dbReference type="InterPro" id="IPR004995">
    <property type="entry name" value="Spore_Ger"/>
</dbReference>
<dbReference type="Pfam" id="PF03323">
    <property type="entry name" value="GerA"/>
    <property type="match status" value="1"/>
</dbReference>
<dbReference type="PIRSF" id="PIRSF005690">
    <property type="entry name" value="GerBA"/>
    <property type="match status" value="1"/>
</dbReference>
<dbReference type="PANTHER" id="PTHR22550:SF5">
    <property type="entry name" value="LEUCINE ZIPPER PROTEIN 4"/>
    <property type="match status" value="1"/>
</dbReference>
<feature type="transmembrane region" description="Helical" evidence="5">
    <location>
        <begin position="387"/>
        <end position="409"/>
    </location>
</feature>
<sequence length="502" mass="56253">MQLNGSDTKPQNPLTVSIDENCKYLRSIYQQCSDVIFRPFLLFGKIHGMIIYIEGLSDQKGIDEHVLSPLMKNSLEEPLHLFDYLHQNLPVSNMTTVNLIPDCIESISTGNPILLIDGHDQALSLGLAQWKQRSIEEPQAEKGVRGPREGFVESLQVNTSLIRRIIKTPALKIQSIKVGKYTKTSIVIAYIEGVADKTVIEEVTTRINRINIDGILESEYIEELIEDNPYSPFPQILSTERPDITCSSLLEGRVAILTEGTPFTLIAPVTIFSLLQSQEDYYQRFLISTMIRWLRYIAFVASFVVPALYVAILTFHQEMIPEVLLLSIASSREGIPFPAFVEVLMMEIVFEVLREAGIRLPMQVGAAISIVGALVIGQAAVDAGFVSAPMLIIVALTGISSFMIPRYFLGLAVRIIRFPMIFLASALGLVGIMLGIIAIVIHLCTLRSLGEPYLTPVAPFKRDELRDALWRSPLWMMDTRPNFTQDSNYERQSDRLQPKPTK</sequence>
<dbReference type="Proteomes" id="UP001139150">
    <property type="component" value="Unassembled WGS sequence"/>
</dbReference>
<evidence type="ECO:0000256" key="5">
    <source>
        <dbReference type="SAM" id="Phobius"/>
    </source>
</evidence>
<feature type="transmembrane region" description="Helical" evidence="5">
    <location>
        <begin position="296"/>
        <end position="315"/>
    </location>
</feature>
<evidence type="ECO:0000313" key="7">
    <source>
        <dbReference type="Proteomes" id="UP001139150"/>
    </source>
</evidence>
<dbReference type="PANTHER" id="PTHR22550">
    <property type="entry name" value="SPORE GERMINATION PROTEIN"/>
    <property type="match status" value="1"/>
</dbReference>
<keyword evidence="7" id="KW-1185">Reference proteome</keyword>
<evidence type="ECO:0000256" key="4">
    <source>
        <dbReference type="PIRNR" id="PIRNR005690"/>
    </source>
</evidence>
<comment type="caution">
    <text evidence="6">The sequence shown here is derived from an EMBL/GenBank/DDBJ whole genome shotgun (WGS) entry which is preliminary data.</text>
</comment>
<name>A0A9X2CUN7_9BACI</name>
<keyword evidence="3 4" id="KW-0472">Membrane</keyword>